<feature type="region of interest" description="Disordered" evidence="1">
    <location>
        <begin position="309"/>
        <end position="328"/>
    </location>
</feature>
<reference evidence="3" key="2">
    <citation type="submission" date="2022-01" db="EMBL/GenBank/DDBJ databases">
        <authorList>
            <person name="Yamashiro T."/>
            <person name="Shiraishi A."/>
            <person name="Satake H."/>
            <person name="Nakayama K."/>
        </authorList>
    </citation>
    <scope>NUCLEOTIDE SEQUENCE</scope>
</reference>
<dbReference type="InterPro" id="IPR013103">
    <property type="entry name" value="RVT_2"/>
</dbReference>
<gene>
    <name evidence="3" type="ORF">Tco_0874424</name>
</gene>
<name>A0ABQ5BPJ7_9ASTR</name>
<keyword evidence="4" id="KW-1185">Reference proteome</keyword>
<evidence type="ECO:0000313" key="4">
    <source>
        <dbReference type="Proteomes" id="UP001151760"/>
    </source>
</evidence>
<sequence>MIDEYFEPPRVERPVSPAHAIKVLVISSSTYSFTTTDQDAPSTSHSLSSLEIQPPILHQGVAAGPIIEDKPFAQADNDPFINVKWTKDHPIDNVMGNPSRPVFTQKQLATDALWCFYHSVLSKVKPKNFKAVLIETCWFKAKQEEIYELDRLQGIDFKESFAPVTRIEAIRIFITNAASKNMTIYQMDVRTSFLNGELKEEVYVSQPEGFVDPDHPTHVYHLKKDLYGLKRAPWGSAITFCYNNVQHSRSKHIDIRLHFIREQVENRVVELYFVKTDYQLEDIFIKALPRERFEFLLLRLEMKNKMAEENIPAPDPTRSDEQILPLKS</sequence>
<evidence type="ECO:0000259" key="2">
    <source>
        <dbReference type="Pfam" id="PF07727"/>
    </source>
</evidence>
<dbReference type="Pfam" id="PF07727">
    <property type="entry name" value="RVT_2"/>
    <property type="match status" value="1"/>
</dbReference>
<dbReference type="Proteomes" id="UP001151760">
    <property type="component" value="Unassembled WGS sequence"/>
</dbReference>
<feature type="domain" description="Reverse transcriptase Ty1/copia-type" evidence="2">
    <location>
        <begin position="152"/>
        <end position="272"/>
    </location>
</feature>
<dbReference type="CDD" id="cd09272">
    <property type="entry name" value="RNase_HI_RT_Ty1"/>
    <property type="match status" value="1"/>
</dbReference>
<comment type="caution">
    <text evidence="3">The sequence shown here is derived from an EMBL/GenBank/DDBJ whole genome shotgun (WGS) entry which is preliminary data.</text>
</comment>
<proteinExistence type="predicted"/>
<accession>A0ABQ5BPJ7</accession>
<reference evidence="3" key="1">
    <citation type="journal article" date="2022" name="Int. J. Mol. Sci.">
        <title>Draft Genome of Tanacetum Coccineum: Genomic Comparison of Closely Related Tanacetum-Family Plants.</title>
        <authorList>
            <person name="Yamashiro T."/>
            <person name="Shiraishi A."/>
            <person name="Nakayama K."/>
            <person name="Satake H."/>
        </authorList>
    </citation>
    <scope>NUCLEOTIDE SEQUENCE</scope>
</reference>
<evidence type="ECO:0000313" key="3">
    <source>
        <dbReference type="EMBL" id="GJT15718.1"/>
    </source>
</evidence>
<evidence type="ECO:0000256" key="1">
    <source>
        <dbReference type="SAM" id="MobiDB-lite"/>
    </source>
</evidence>
<organism evidence="3 4">
    <name type="scientific">Tanacetum coccineum</name>
    <dbReference type="NCBI Taxonomy" id="301880"/>
    <lineage>
        <taxon>Eukaryota</taxon>
        <taxon>Viridiplantae</taxon>
        <taxon>Streptophyta</taxon>
        <taxon>Embryophyta</taxon>
        <taxon>Tracheophyta</taxon>
        <taxon>Spermatophyta</taxon>
        <taxon>Magnoliopsida</taxon>
        <taxon>eudicotyledons</taxon>
        <taxon>Gunneridae</taxon>
        <taxon>Pentapetalae</taxon>
        <taxon>asterids</taxon>
        <taxon>campanulids</taxon>
        <taxon>Asterales</taxon>
        <taxon>Asteraceae</taxon>
        <taxon>Asteroideae</taxon>
        <taxon>Anthemideae</taxon>
        <taxon>Anthemidinae</taxon>
        <taxon>Tanacetum</taxon>
    </lineage>
</organism>
<protein>
    <submittedName>
        <fullName evidence="3">Retrovirus-related pol polyprotein from transposon TNT 1-94</fullName>
    </submittedName>
</protein>
<dbReference type="EMBL" id="BQNB010013418">
    <property type="protein sequence ID" value="GJT15718.1"/>
    <property type="molecule type" value="Genomic_DNA"/>
</dbReference>